<keyword evidence="3" id="KW-1185">Reference proteome</keyword>
<feature type="compositionally biased region" description="Polar residues" evidence="1">
    <location>
        <begin position="276"/>
        <end position="285"/>
    </location>
</feature>
<comment type="caution">
    <text evidence="2">The sequence shown here is derived from an EMBL/GenBank/DDBJ whole genome shotgun (WGS) entry which is preliminary data.</text>
</comment>
<dbReference type="OrthoDB" id="10654943at2759"/>
<evidence type="ECO:0000313" key="2">
    <source>
        <dbReference type="EMBL" id="EWM23601.1"/>
    </source>
</evidence>
<feature type="region of interest" description="Disordered" evidence="1">
    <location>
        <begin position="144"/>
        <end position="164"/>
    </location>
</feature>
<dbReference type="EMBL" id="AZIL01001556">
    <property type="protein sequence ID" value="EWM23601.1"/>
    <property type="molecule type" value="Genomic_DNA"/>
</dbReference>
<evidence type="ECO:0000256" key="1">
    <source>
        <dbReference type="SAM" id="MobiDB-lite"/>
    </source>
</evidence>
<reference evidence="2 3" key="1">
    <citation type="journal article" date="2014" name="Mol. Plant">
        <title>Chromosome Scale Genome Assembly and Transcriptome Profiling of Nannochloropsis gaditana in Nitrogen Depletion.</title>
        <authorList>
            <person name="Corteggiani Carpinelli E."/>
            <person name="Telatin A."/>
            <person name="Vitulo N."/>
            <person name="Forcato C."/>
            <person name="D'Angelo M."/>
            <person name="Schiavon R."/>
            <person name="Vezzi A."/>
            <person name="Giacometti G.M."/>
            <person name="Morosinotto T."/>
            <person name="Valle G."/>
        </authorList>
    </citation>
    <scope>NUCLEOTIDE SEQUENCE [LARGE SCALE GENOMIC DNA]</scope>
    <source>
        <strain evidence="2 3">B-31</strain>
    </source>
</reference>
<dbReference type="AlphaFoldDB" id="W7TSU4"/>
<dbReference type="Proteomes" id="UP000019335">
    <property type="component" value="Chromosome 16"/>
</dbReference>
<feature type="compositionally biased region" description="Basic and acidic residues" evidence="1">
    <location>
        <begin position="261"/>
        <end position="274"/>
    </location>
</feature>
<sequence>MYILSQKTGNCQSSGALETLFGVTCGEDFKGGLCMIKMGRRPSHIRRAAARTRYSQAGCFHYLNAQKRLLRDYARTTLGLGVRWRSSLQGLKSARGIRLATTPSSQWTQDELDCLYRKWDLDRPNSEELRVNACIRRLTQHDKVKQESSLDTRPGFPWNSRSQIPSLASPSLRSINLDEKKNSCSLLDMERDQYESAGPVQRVFSPIACSEPLHGKSEPSKRRPHLVSRSTLDEEPMCKHRRGNMPVFAVDTDVEFTSEDGDGRDYRHEGRMDDNNCASDTPTDTPMGSIGIQENTSTMSTLLPCAGQVHNFDESVMLLDEILEEFGADLLPYLEFASDDEEIMTETGMRLRPPVSTPRQGHPP</sequence>
<protein>
    <submittedName>
        <fullName evidence="2">Uncharacterized protein</fullName>
    </submittedName>
</protein>
<proteinExistence type="predicted"/>
<accession>W7TSU4</accession>
<organism evidence="2 3">
    <name type="scientific">Nannochloropsis gaditana</name>
    <dbReference type="NCBI Taxonomy" id="72520"/>
    <lineage>
        <taxon>Eukaryota</taxon>
        <taxon>Sar</taxon>
        <taxon>Stramenopiles</taxon>
        <taxon>Ochrophyta</taxon>
        <taxon>Eustigmatophyceae</taxon>
        <taxon>Eustigmatales</taxon>
        <taxon>Monodopsidaceae</taxon>
        <taxon>Nannochloropsis</taxon>
    </lineage>
</organism>
<gene>
    <name evidence="2" type="ORF">Naga_100139g8</name>
</gene>
<feature type="region of interest" description="Disordered" evidence="1">
    <location>
        <begin position="259"/>
        <end position="285"/>
    </location>
</feature>
<evidence type="ECO:0000313" key="3">
    <source>
        <dbReference type="Proteomes" id="UP000019335"/>
    </source>
</evidence>
<name>W7TSU4_9STRA</name>